<dbReference type="PRINTS" id="PR00080">
    <property type="entry name" value="SDRFAMILY"/>
</dbReference>
<dbReference type="InterPro" id="IPR051911">
    <property type="entry name" value="SDR_oxidoreductase"/>
</dbReference>
<dbReference type="PRINTS" id="PR00081">
    <property type="entry name" value="GDHRDH"/>
</dbReference>
<evidence type="ECO:0000256" key="2">
    <source>
        <dbReference type="ARBA" id="ARBA00023002"/>
    </source>
</evidence>
<dbReference type="InterPro" id="IPR057326">
    <property type="entry name" value="KR_dom"/>
</dbReference>
<name>A0A437KHH0_9BACI</name>
<dbReference type="PROSITE" id="PS00061">
    <property type="entry name" value="ADH_SHORT"/>
    <property type="match status" value="1"/>
</dbReference>
<keyword evidence="6" id="KW-1185">Reference proteome</keyword>
<evidence type="ECO:0000313" key="5">
    <source>
        <dbReference type="EMBL" id="RVT67747.1"/>
    </source>
</evidence>
<organism evidence="5 6">
    <name type="scientific">Niallia taxi</name>
    <dbReference type="NCBI Taxonomy" id="2499688"/>
    <lineage>
        <taxon>Bacteria</taxon>
        <taxon>Bacillati</taxon>
        <taxon>Bacillota</taxon>
        <taxon>Bacilli</taxon>
        <taxon>Bacillales</taxon>
        <taxon>Bacillaceae</taxon>
        <taxon>Niallia</taxon>
    </lineage>
</organism>
<dbReference type="PANTHER" id="PTHR43976">
    <property type="entry name" value="SHORT CHAIN DEHYDROGENASE"/>
    <property type="match status" value="1"/>
</dbReference>
<comment type="caution">
    <text evidence="5">The sequence shown here is derived from an EMBL/GenBank/DDBJ whole genome shotgun (WGS) entry which is preliminary data.</text>
</comment>
<sequence>MMEKVVLITGASSGFGYLTALEFAEKGYKVIAAVRNRQKGARLLKEATKLKLQDNITLETLDVTCAKSIAALAEKVEAKGRLDILVNNAGYAGAGFAEEIPVVEYREQLETNFFGAIAVTQAFLPLMRNRRSGKIIMMSSISGQIGFPGLSPYVSSKFALEGFSESLRLELLPFSIYVTLVEPGSYKTSIWTDGKRITEKSIQENSPYAPQMKSVEQYLQKNEHNYGDPLEVAKKIVFIAEAKKPKLRYKLGKGVGMTIFLKACLPWNWWEKIVLYNLKK</sequence>
<dbReference type="Pfam" id="PF00106">
    <property type="entry name" value="adh_short"/>
    <property type="match status" value="1"/>
</dbReference>
<comment type="similarity">
    <text evidence="1 3">Belongs to the short-chain dehydrogenases/reductases (SDR) family.</text>
</comment>
<evidence type="ECO:0000256" key="1">
    <source>
        <dbReference type="ARBA" id="ARBA00006484"/>
    </source>
</evidence>
<dbReference type="SUPFAM" id="SSF51735">
    <property type="entry name" value="NAD(P)-binding Rossmann-fold domains"/>
    <property type="match status" value="1"/>
</dbReference>
<feature type="domain" description="Ketoreductase" evidence="4">
    <location>
        <begin position="4"/>
        <end position="184"/>
    </location>
</feature>
<dbReference type="Proteomes" id="UP000288024">
    <property type="component" value="Unassembled WGS sequence"/>
</dbReference>
<dbReference type="RefSeq" id="WP_127736463.1">
    <property type="nucleotide sequence ID" value="NZ_JARMUY010000003.1"/>
</dbReference>
<dbReference type="CDD" id="cd05374">
    <property type="entry name" value="17beta-HSD-like_SDR_c"/>
    <property type="match status" value="1"/>
</dbReference>
<dbReference type="GO" id="GO:0016491">
    <property type="term" value="F:oxidoreductase activity"/>
    <property type="evidence" value="ECO:0007669"/>
    <property type="project" value="UniProtKB-KW"/>
</dbReference>
<dbReference type="NCBIfam" id="NF005372">
    <property type="entry name" value="PRK06914.1"/>
    <property type="match status" value="1"/>
</dbReference>
<protein>
    <submittedName>
        <fullName evidence="5">SDR family oxidoreductase</fullName>
    </submittedName>
</protein>
<evidence type="ECO:0000256" key="3">
    <source>
        <dbReference type="RuleBase" id="RU000363"/>
    </source>
</evidence>
<evidence type="ECO:0000313" key="6">
    <source>
        <dbReference type="Proteomes" id="UP000288024"/>
    </source>
</evidence>
<dbReference type="InterPro" id="IPR002347">
    <property type="entry name" value="SDR_fam"/>
</dbReference>
<dbReference type="AlphaFoldDB" id="A0A437KHH0"/>
<evidence type="ECO:0000259" key="4">
    <source>
        <dbReference type="SMART" id="SM00822"/>
    </source>
</evidence>
<proteinExistence type="inferred from homology"/>
<dbReference type="PANTHER" id="PTHR43976:SF16">
    <property type="entry name" value="SHORT-CHAIN DEHYDROGENASE_REDUCTASE FAMILY PROTEIN"/>
    <property type="match status" value="1"/>
</dbReference>
<dbReference type="SMART" id="SM00822">
    <property type="entry name" value="PKS_KR"/>
    <property type="match status" value="1"/>
</dbReference>
<dbReference type="EMBL" id="RZTZ01000001">
    <property type="protein sequence ID" value="RVT67747.1"/>
    <property type="molecule type" value="Genomic_DNA"/>
</dbReference>
<dbReference type="InterPro" id="IPR020904">
    <property type="entry name" value="Sc_DH/Rdtase_CS"/>
</dbReference>
<dbReference type="InterPro" id="IPR036291">
    <property type="entry name" value="NAD(P)-bd_dom_sf"/>
</dbReference>
<accession>A0A437KHH0</accession>
<gene>
    <name evidence="5" type="ORF">EM808_04540</name>
</gene>
<dbReference type="Gene3D" id="3.40.50.720">
    <property type="entry name" value="NAD(P)-binding Rossmann-like Domain"/>
    <property type="match status" value="1"/>
</dbReference>
<keyword evidence="2" id="KW-0560">Oxidoreductase</keyword>
<reference evidence="5 6" key="1">
    <citation type="submission" date="2019-01" db="EMBL/GenBank/DDBJ databases">
        <title>Bacillus sp. M5HDSG1-1, whole genome shotgun sequence.</title>
        <authorList>
            <person name="Tuo L."/>
        </authorList>
    </citation>
    <scope>NUCLEOTIDE SEQUENCE [LARGE SCALE GENOMIC DNA]</scope>
    <source>
        <strain evidence="5 6">M5HDSG1-1</strain>
    </source>
</reference>